<feature type="compositionally biased region" description="Basic and acidic residues" evidence="1">
    <location>
        <begin position="44"/>
        <end position="71"/>
    </location>
</feature>
<dbReference type="Pfam" id="PF09626">
    <property type="entry name" value="DHC"/>
    <property type="match status" value="1"/>
</dbReference>
<organism evidence="2">
    <name type="scientific">hydrothermal vent metagenome</name>
    <dbReference type="NCBI Taxonomy" id="652676"/>
    <lineage>
        <taxon>unclassified sequences</taxon>
        <taxon>metagenomes</taxon>
        <taxon>ecological metagenomes</taxon>
    </lineage>
</organism>
<dbReference type="InterPro" id="IPR036280">
    <property type="entry name" value="Multihaem_cyt_sf"/>
</dbReference>
<dbReference type="SUPFAM" id="SSF48695">
    <property type="entry name" value="Multiheme cytochromes"/>
    <property type="match status" value="1"/>
</dbReference>
<reference evidence="2" key="1">
    <citation type="submission" date="2015-10" db="EMBL/GenBank/DDBJ databases">
        <authorList>
            <person name="Gilbert D.G."/>
        </authorList>
    </citation>
    <scope>NUCLEOTIDE SEQUENCE</scope>
</reference>
<evidence type="ECO:0000313" key="2">
    <source>
        <dbReference type="EMBL" id="CUS42039.1"/>
    </source>
</evidence>
<evidence type="ECO:0000256" key="1">
    <source>
        <dbReference type="SAM" id="MobiDB-lite"/>
    </source>
</evidence>
<dbReference type="AlphaFoldDB" id="A0A160TG98"/>
<feature type="region of interest" description="Disordered" evidence="1">
    <location>
        <begin position="36"/>
        <end position="83"/>
    </location>
</feature>
<name>A0A160TG98_9ZZZZ</name>
<dbReference type="InterPro" id="IPR018588">
    <property type="entry name" value="Dihaem_cytochrome-c"/>
</dbReference>
<sequence length="220" mass="24489">MKPILNTLRYTTGILMLGGALTLGLYGLSSINNLSFADEDDDDHERSNRYSETSEKSYDQEGSYKKERSSKNIEPTPTPGTTTADAAAYKAECGSCHVAYPAHFLPARSWHAIMTTLDDHYGDDATVSDTAQANILAYLSAHSASNHSRMMASIRDSVTPMRITELPYYKRKHREVPERLVQGNPEVRSFSQCDSCHKNAAKGKFDEDNVVIPGYGRWDD</sequence>
<gene>
    <name evidence="2" type="ORF">MGWOODY_Tha1321</name>
</gene>
<accession>A0A160TG98</accession>
<protein>
    <submittedName>
        <fullName evidence="2">Diheme cytochrome c</fullName>
    </submittedName>
</protein>
<proteinExistence type="predicted"/>
<dbReference type="EMBL" id="CZQC01000061">
    <property type="protein sequence ID" value="CUS42039.1"/>
    <property type="molecule type" value="Genomic_DNA"/>
</dbReference>